<evidence type="ECO:0000256" key="1">
    <source>
        <dbReference type="SAM" id="SignalP"/>
    </source>
</evidence>
<reference evidence="2" key="1">
    <citation type="submission" date="2022-06" db="EMBL/GenBank/DDBJ databases">
        <title>Aeoliella straminimaris, a novel planctomycete from sediments.</title>
        <authorList>
            <person name="Vitorino I.R."/>
            <person name="Lage O.M."/>
        </authorList>
    </citation>
    <scope>NUCLEOTIDE SEQUENCE</scope>
    <source>
        <strain evidence="2">ICT_H6.2</strain>
    </source>
</reference>
<accession>A0A9X2FFQ4</accession>
<protein>
    <submittedName>
        <fullName evidence="2">Uncharacterized protein</fullName>
    </submittedName>
</protein>
<dbReference type="SUPFAM" id="SSF63825">
    <property type="entry name" value="YWTD domain"/>
    <property type="match status" value="1"/>
</dbReference>
<keyword evidence="3" id="KW-1185">Reference proteome</keyword>
<evidence type="ECO:0000313" key="3">
    <source>
        <dbReference type="Proteomes" id="UP001155241"/>
    </source>
</evidence>
<dbReference type="Gene3D" id="2.130.10.10">
    <property type="entry name" value="YVTN repeat-like/Quinoprotein amine dehydrogenase"/>
    <property type="match status" value="1"/>
</dbReference>
<dbReference type="RefSeq" id="WP_252856079.1">
    <property type="nucleotide sequence ID" value="NZ_JAMXLR010000093.1"/>
</dbReference>
<sequence length="335" mass="35748">MHLVARLLCFALPLVLLAEVHAEALPFETIGEVTVGGRPESVIGNDQYLFASNLGTGSNPLGKDGDGYISKLSYTGDLIEQKFISLPGQLDGPTGMAFLGNRLFAADLDEVIGFDLDGVAAPVRVDLRSQGVSFLNDLVQVSDRHLVVSATNVKKLFLIDTVAESFLPIDLDFTLSAPNGLAFDPATDKLFVAANLVHNVGSTSNGEVLVLDLDVDSASATFDTRLSNAGRFLDGISLFGDGEIIYSDWVTNGGATGTLHRFDIDTLEMDMSTPLGLSGFADFHWQQGRRVLAAPNLTAGRVRLLSLPVPEPGTQWSMVVVVAGAFVARRVLGDR</sequence>
<dbReference type="EMBL" id="JAMXLR010000093">
    <property type="protein sequence ID" value="MCO6047964.1"/>
    <property type="molecule type" value="Genomic_DNA"/>
</dbReference>
<dbReference type="Proteomes" id="UP001155241">
    <property type="component" value="Unassembled WGS sequence"/>
</dbReference>
<comment type="caution">
    <text evidence="2">The sequence shown here is derived from an EMBL/GenBank/DDBJ whole genome shotgun (WGS) entry which is preliminary data.</text>
</comment>
<name>A0A9X2FFQ4_9BACT</name>
<dbReference type="InterPro" id="IPR015943">
    <property type="entry name" value="WD40/YVTN_repeat-like_dom_sf"/>
</dbReference>
<dbReference type="AlphaFoldDB" id="A0A9X2FFQ4"/>
<evidence type="ECO:0000313" key="2">
    <source>
        <dbReference type="EMBL" id="MCO6047964.1"/>
    </source>
</evidence>
<feature type="chain" id="PRO_5040752035" evidence="1">
    <location>
        <begin position="19"/>
        <end position="335"/>
    </location>
</feature>
<proteinExistence type="predicted"/>
<gene>
    <name evidence="2" type="ORF">NG895_29020</name>
</gene>
<organism evidence="2 3">
    <name type="scientific">Aeoliella straminimaris</name>
    <dbReference type="NCBI Taxonomy" id="2954799"/>
    <lineage>
        <taxon>Bacteria</taxon>
        <taxon>Pseudomonadati</taxon>
        <taxon>Planctomycetota</taxon>
        <taxon>Planctomycetia</taxon>
        <taxon>Pirellulales</taxon>
        <taxon>Lacipirellulaceae</taxon>
        <taxon>Aeoliella</taxon>
    </lineage>
</organism>
<feature type="signal peptide" evidence="1">
    <location>
        <begin position="1"/>
        <end position="18"/>
    </location>
</feature>
<keyword evidence="1" id="KW-0732">Signal</keyword>